<dbReference type="Proteomes" id="UP000694888">
    <property type="component" value="Unplaced"/>
</dbReference>
<keyword evidence="4 9" id="KW-0561">Oxygen transport</keyword>
<keyword evidence="5" id="KW-0479">Metal-binding</keyword>
<feature type="domain" description="Globin" evidence="10">
    <location>
        <begin position="21"/>
        <end position="170"/>
    </location>
</feature>
<keyword evidence="7" id="KW-0514">Muscle protein</keyword>
<dbReference type="InterPro" id="IPR044399">
    <property type="entry name" value="Mb-like_M"/>
</dbReference>
<dbReference type="InterPro" id="IPR009050">
    <property type="entry name" value="Globin-like_sf"/>
</dbReference>
<dbReference type="InterPro" id="IPR012292">
    <property type="entry name" value="Globin/Proto"/>
</dbReference>
<proteinExistence type="inferred from homology"/>
<evidence type="ECO:0000256" key="8">
    <source>
        <dbReference type="ARBA" id="ARBA00030087"/>
    </source>
</evidence>
<keyword evidence="2 9" id="KW-0813">Transport</keyword>
<evidence type="ECO:0000256" key="6">
    <source>
        <dbReference type="ARBA" id="ARBA00023004"/>
    </source>
</evidence>
<keyword evidence="11" id="KW-1185">Reference proteome</keyword>
<keyword evidence="3 9" id="KW-0349">Heme</keyword>
<evidence type="ECO:0000256" key="7">
    <source>
        <dbReference type="ARBA" id="ARBA00023179"/>
    </source>
</evidence>
<evidence type="ECO:0000313" key="11">
    <source>
        <dbReference type="Proteomes" id="UP000694888"/>
    </source>
</evidence>
<sequence>MGCSSSSNKQEDECGHQVDYFLSPDEIRIVRESWAVVALDLPATGLHIFTRLFEMEKDLKKLFRRLMSQTESGEFIFDTIRLEHHATLVMKNLGQAVDNLDDSEVFSEMLVLLGEKHSSYNVRPAMLAFLWPAIRDGLKMRLGDKFTVETELAWKHLYDYISCKMSDGMSGRHKNSKKILFK</sequence>
<gene>
    <name evidence="12" type="primary">LOC101852695</name>
</gene>
<evidence type="ECO:0000313" key="12">
    <source>
        <dbReference type="RefSeq" id="XP_005099823.1"/>
    </source>
</evidence>
<dbReference type="RefSeq" id="XP_005099823.1">
    <property type="nucleotide sequence ID" value="XM_005099766.3"/>
</dbReference>
<dbReference type="GeneID" id="101852695"/>
<dbReference type="PANTHER" id="PTHR46458:SF1">
    <property type="entry name" value="GEO09476P1"/>
    <property type="match status" value="1"/>
</dbReference>
<comment type="similarity">
    <text evidence="9">Belongs to the globin family.</text>
</comment>
<dbReference type="PANTHER" id="PTHR46458">
    <property type="entry name" value="BLR2807 PROTEIN"/>
    <property type="match status" value="1"/>
</dbReference>
<protein>
    <recommendedName>
        <fullName evidence="1">Globin</fullName>
    </recommendedName>
    <alternativeName>
        <fullName evidence="8">Myoglobin</fullName>
    </alternativeName>
</protein>
<accession>A0ABM0JRG4</accession>
<evidence type="ECO:0000256" key="5">
    <source>
        <dbReference type="ARBA" id="ARBA00022723"/>
    </source>
</evidence>
<dbReference type="Pfam" id="PF00042">
    <property type="entry name" value="Globin"/>
    <property type="match status" value="1"/>
</dbReference>
<dbReference type="SUPFAM" id="SSF46458">
    <property type="entry name" value="Globin-like"/>
    <property type="match status" value="1"/>
</dbReference>
<dbReference type="Gene3D" id="1.10.490.10">
    <property type="entry name" value="Globins"/>
    <property type="match status" value="1"/>
</dbReference>
<dbReference type="InterPro" id="IPR000971">
    <property type="entry name" value="Globin"/>
</dbReference>
<reference evidence="12" key="1">
    <citation type="submission" date="2025-08" db="UniProtKB">
        <authorList>
            <consortium name="RefSeq"/>
        </authorList>
    </citation>
    <scope>IDENTIFICATION</scope>
</reference>
<dbReference type="InterPro" id="IPR050532">
    <property type="entry name" value="Globin-like_OT"/>
</dbReference>
<dbReference type="CDD" id="cd01040">
    <property type="entry name" value="Mb-like"/>
    <property type="match status" value="1"/>
</dbReference>
<evidence type="ECO:0000256" key="2">
    <source>
        <dbReference type="ARBA" id="ARBA00022448"/>
    </source>
</evidence>
<evidence type="ECO:0000256" key="4">
    <source>
        <dbReference type="ARBA" id="ARBA00022621"/>
    </source>
</evidence>
<evidence type="ECO:0000256" key="3">
    <source>
        <dbReference type="ARBA" id="ARBA00022617"/>
    </source>
</evidence>
<evidence type="ECO:0000256" key="1">
    <source>
        <dbReference type="ARBA" id="ARBA00013895"/>
    </source>
</evidence>
<keyword evidence="6" id="KW-0408">Iron</keyword>
<organism evidence="11 12">
    <name type="scientific">Aplysia californica</name>
    <name type="common">California sea hare</name>
    <dbReference type="NCBI Taxonomy" id="6500"/>
    <lineage>
        <taxon>Eukaryota</taxon>
        <taxon>Metazoa</taxon>
        <taxon>Spiralia</taxon>
        <taxon>Lophotrochozoa</taxon>
        <taxon>Mollusca</taxon>
        <taxon>Gastropoda</taxon>
        <taxon>Heterobranchia</taxon>
        <taxon>Euthyneura</taxon>
        <taxon>Tectipleura</taxon>
        <taxon>Aplysiida</taxon>
        <taxon>Aplysioidea</taxon>
        <taxon>Aplysiidae</taxon>
        <taxon>Aplysia</taxon>
    </lineage>
</organism>
<dbReference type="PROSITE" id="PS01033">
    <property type="entry name" value="GLOBIN"/>
    <property type="match status" value="1"/>
</dbReference>
<evidence type="ECO:0000259" key="10">
    <source>
        <dbReference type="PROSITE" id="PS01033"/>
    </source>
</evidence>
<name>A0ABM0JRG4_APLCA</name>
<evidence type="ECO:0000256" key="9">
    <source>
        <dbReference type="RuleBase" id="RU000356"/>
    </source>
</evidence>